<accession>A0AA95B8C5</accession>
<evidence type="ECO:0000313" key="3">
    <source>
        <dbReference type="Proteomes" id="UP000323393"/>
    </source>
</evidence>
<dbReference type="Proteomes" id="UP000323393">
    <property type="component" value="Unassembled WGS sequence"/>
</dbReference>
<dbReference type="PANTHER" id="PTHR43415">
    <property type="entry name" value="SPERMIDINE N(1)-ACETYLTRANSFERASE"/>
    <property type="match status" value="1"/>
</dbReference>
<dbReference type="InterPro" id="IPR000182">
    <property type="entry name" value="GNAT_dom"/>
</dbReference>
<sequence length="302" mass="34742">MGSGEMKEPVIFFSSSDLLEEVASFIARLNGQSRSHIGYCGKKQQEISSYLQNELTDVPFEKAFVLAYKNETLIGVVGFDADFEQKSAEVWGPFVEANHQDQAIYLFKEMLPLLPSEVERLSMFPNKVNETVVTTATNFNFSKQSEQAILIMRRNDYSASQVSKLPFLTEQRNGEMIRLHNLAFPDTYYTGEEIIKRINEHRKVFCYLREDKLAGYIYVEVEPEFSEASIEFFAVDESFRGQSIGKELLKGAVSWIFSFKEIEELQLCVNSTNNHAIRLYQKAGFKLSDELYFFQKQLKVPV</sequence>
<dbReference type="CDD" id="cd04301">
    <property type="entry name" value="NAT_SF"/>
    <property type="match status" value="1"/>
</dbReference>
<dbReference type="AlphaFoldDB" id="A0AA95B8C5"/>
<organism evidence="2 3">
    <name type="scientific">Sutcliffiella horikoshii</name>
    <dbReference type="NCBI Taxonomy" id="79883"/>
    <lineage>
        <taxon>Bacteria</taxon>
        <taxon>Bacillati</taxon>
        <taxon>Bacillota</taxon>
        <taxon>Bacilli</taxon>
        <taxon>Bacillales</taxon>
        <taxon>Bacillaceae</taxon>
        <taxon>Sutcliffiella</taxon>
    </lineage>
</organism>
<dbReference type="PROSITE" id="PS51186">
    <property type="entry name" value="GNAT"/>
    <property type="match status" value="1"/>
</dbReference>
<reference evidence="2 3" key="1">
    <citation type="submission" date="2019-08" db="EMBL/GenBank/DDBJ databases">
        <title>Bacillus genomes from the desert of Cuatro Cienegas, Coahuila.</title>
        <authorList>
            <person name="Olmedo-Alvarez G."/>
        </authorList>
    </citation>
    <scope>NUCLEOTIDE SEQUENCE [LARGE SCALE GENOMIC DNA]</scope>
    <source>
        <strain evidence="2 3">CH88_3T</strain>
    </source>
</reference>
<dbReference type="Pfam" id="PF00583">
    <property type="entry name" value="Acetyltransf_1"/>
    <property type="match status" value="1"/>
</dbReference>
<protein>
    <submittedName>
        <fullName evidence="2">GNAT family N-acetyltransferase</fullName>
    </submittedName>
</protein>
<gene>
    <name evidence="2" type="ORF">FZC74_00600</name>
</gene>
<dbReference type="GO" id="GO:0004145">
    <property type="term" value="F:diamine N-acetyltransferase activity"/>
    <property type="evidence" value="ECO:0007669"/>
    <property type="project" value="TreeGrafter"/>
</dbReference>
<comment type="caution">
    <text evidence="2">The sequence shown here is derived from an EMBL/GenBank/DDBJ whole genome shotgun (WGS) entry which is preliminary data.</text>
</comment>
<feature type="domain" description="N-acetyltransferase" evidence="1">
    <location>
        <begin position="163"/>
        <end position="301"/>
    </location>
</feature>
<dbReference type="SUPFAM" id="SSF55729">
    <property type="entry name" value="Acyl-CoA N-acyltransferases (Nat)"/>
    <property type="match status" value="1"/>
</dbReference>
<proteinExistence type="predicted"/>
<dbReference type="EMBL" id="VTEU01000001">
    <property type="protein sequence ID" value="TYS60816.1"/>
    <property type="molecule type" value="Genomic_DNA"/>
</dbReference>
<evidence type="ECO:0000313" key="2">
    <source>
        <dbReference type="EMBL" id="TYS60816.1"/>
    </source>
</evidence>
<dbReference type="InterPro" id="IPR016181">
    <property type="entry name" value="Acyl_CoA_acyltransferase"/>
</dbReference>
<dbReference type="Gene3D" id="3.40.630.30">
    <property type="match status" value="1"/>
</dbReference>
<evidence type="ECO:0000259" key="1">
    <source>
        <dbReference type="PROSITE" id="PS51186"/>
    </source>
</evidence>
<name>A0AA95B8C5_9BACI</name>
<dbReference type="PANTHER" id="PTHR43415:SF6">
    <property type="entry name" value="SPERMIDINE N(1)-ACETYLTRANSFERASE"/>
    <property type="match status" value="1"/>
</dbReference>